<feature type="domain" description="U3 small nucleolar RNA-associated protein 20 N-terminal" evidence="2">
    <location>
        <begin position="839"/>
        <end position="1425"/>
    </location>
</feature>
<feature type="region of interest" description="Disordered" evidence="1">
    <location>
        <begin position="2513"/>
        <end position="2532"/>
    </location>
</feature>
<dbReference type="EMBL" id="SELW01000355">
    <property type="protein sequence ID" value="TID28922.1"/>
    <property type="molecule type" value="Genomic_DNA"/>
</dbReference>
<evidence type="ECO:0000313" key="6">
    <source>
        <dbReference type="Proteomes" id="UP000307173"/>
    </source>
</evidence>
<evidence type="ECO:0000256" key="1">
    <source>
        <dbReference type="SAM" id="MobiDB-lite"/>
    </source>
</evidence>
<dbReference type="InterPro" id="IPR052575">
    <property type="entry name" value="SSU_processome_comp_20"/>
</dbReference>
<dbReference type="InterPro" id="IPR011989">
    <property type="entry name" value="ARM-like"/>
</dbReference>
<dbReference type="Pfam" id="PF07539">
    <property type="entry name" value="UTP20_N"/>
    <property type="match status" value="1"/>
</dbReference>
<evidence type="ECO:0000313" key="5">
    <source>
        <dbReference type="EMBL" id="TID28922.1"/>
    </source>
</evidence>
<feature type="domain" description="U3 small nucleolar RNA-associated protein 20" evidence="3">
    <location>
        <begin position="1616"/>
        <end position="1832"/>
    </location>
</feature>
<dbReference type="GO" id="GO:0032040">
    <property type="term" value="C:small-subunit processome"/>
    <property type="evidence" value="ECO:0007669"/>
    <property type="project" value="TreeGrafter"/>
</dbReference>
<dbReference type="STRING" id="52247.A0A4V4NFR9"/>
<dbReference type="OrthoDB" id="360653at2759"/>
<dbReference type="InterPro" id="IPR057525">
    <property type="entry name" value="UTP20_C"/>
</dbReference>
<evidence type="ECO:0000259" key="4">
    <source>
        <dbReference type="Pfam" id="PF23099"/>
    </source>
</evidence>
<feature type="domain" description="U3 small nucleolar RNA-associated protein 20 C-terminal" evidence="4">
    <location>
        <begin position="2257"/>
        <end position="2519"/>
    </location>
</feature>
<sequence>MVKKVAKTASTRKFSYKSFRDHVDSIKIDPLKDIKRKAFHDVEISHFLSTLEHWREVNLSKNFQELVEIVEPITLSLPLLLYNKDKIFDALEKTISYNDTLSLQPSLELLSQFCHDLGPDFMEYYLRTLELIKTIALDQKDPQSLELIFNALAYIFKYLSRVLINDLIPTFHSLLPLLTVEKKDYINRFASEALSFLIRKLRLSSLKEFINDVFNTPALIENNSPSYHLALTVMFTESLKSAAGVLHSKTGIILPALASVCLQNAKFTAVLSDIVMELLDYTENSENSKLLYTTLVTVFTKALEDPNYLAITNITQLLLTLSFAESGRRVEDWNEIIKFVDPLYIAAMDLNETVDDDDPIKLNFSNAMVSWCAVMIRNADMSTLSKKHLNIVKAMNKLNGGAAFLAFIDAASGLNKDRTIQFANNSVTSFITQNWKDNYKEIAFFLEKMHARGIDSQLNIIVSNDFKTFVLESFKNIKEIKNKNALINNYWRLLILQYCSIQFDPELLIHFSQLLSSIDMNSDHFTLDVYGSTIGALSKQNLNDDQLVRILELSLKNFTELIESALFLSNFEKLVLKIQRSSEKSLKLIESSKDKLILSLANILKFPSHETRELALNLIITIFSTVGDPVPDAVSACRVIEQIPLTLQNARDVPLRFRHLAQNYSTESPLTNHIVANFLFGQLSNKFSPSWQGVQEFSHMVVNQLSDLLWKLSMDFISMNYKSLQEKPYLHYNFEDESNETSDISIWLPQDKRLHTMMTNFEKDIYHQYENVSHAIVSYTETLRNSIIPSDFTRYQVIKLLNKIPQLAEDNFKDLLPFIINEDADDVGDARTGSLLEGWTMADRNGLIELMTHFKKLRKVPSIDKVKDLLYILLMDRQVEIQKLALEWILNLHDETLNRYQKHLRNLLDDTLFRDEIVMFLQNKNDSVIQTQDIPTLLPLVLRIVFGRAQTLKTNSTKVGRKVAAIKSLNSMSDKHITEFLELTYCRFDFGTFKETGVVEHSTVNRKLLKNIVGFINMNLEVTETLGRNHRQCLEVLVDPLLYSLSVAEYAIEHAESFEDPIIEKSARNGRKSGFKLFYQLMQYLGDDYDWKPYGDLIYRNLIKSKMTKFGEENLSSASSLMKIMTRLWCNPKRLFFLYMDDFKPLKALLSILPNQNAKDVVLVLILQFILALLNLPTKDHQLVELLSIVISECLESLVLILEHSTNNEVNSLAVQVLLLFVTNDYVTDNNNRKVLLESLTVALEKPTSQLEMSIKIDIVRMIATLVEDYDCSFNDIIPIYSNIAKLYSTCEKSDMRNVVSTVFYGVANRFKELEKVCHMVIELNAYDSKKFREPDYDRRLQAFSSLNEYEYLSLSTIEWIPIIYTCMFFINDENDQSLRSSSGYTFTRYIDCLNAKPETKTEPYLKQLKELVIPTIRNGLKKKNDQVRAEYVRVLDHIVKNGKYYNDLADMKVLLLYDNEDEESDFFEDIIHLQTYRRQKALRGLSKIADKISSNSIAHYILPIIEHYAFWTDEKYRNVANETINTVKIIAQSVSWNQYKAILNRYVGIMNNAKAKEQTEKLRDSVLLIVAMSSTMRNWSLEANSVPSDYPADEKIDTFVCDLLPKLNKILSVKDESTVVIRVPISEAMIAFVMCCSQEKIDSQLAGLLTNICQILRARSENLRDSVRKHLGRIAVFLGPHYLKFIIKELKGALTRGPQIHILSYTIHHLLTVMGPYLEHGTLGESVPMIMECIMNDIFGEASEDKEATGYSSKAKEIKHNKSFDTGELVSASIFLKDFNYLLTPVKYLLNERLSFKSQNKLEQLMQRFANGLNRNEEGSSTDILVLCNEIFNQATSIVESKKREKKVVDEKTERFLVQLDARPQKTENEYSLYATTLQQFAFDLLKTAISKHDNLFKATYMAPFVPILQSSLTSENEGVVISSLKVLTMLVRLKFEPEVDSKFTDAANNVLKILQDIPSTNNEICQNCLKFLSNVIRFKDDLELKDSAVSYILKKVEPDLDSPERQATAFGFLKSITYKKIMIPEIYDCMDIVSKLMVTSTTNEIRQTARSTFYTFLMEYDQSRGRLEKQFKLLINNLKYPAYAGRLSVLELIATIVRKSSKDLLGKLTTSFFIALANVSVTDDYPSCRENASEILGLMFKRLSESEMDMGFIEKYTSVWLTQNKKSLLVRCGLNVYKIYVDSVGYGLSENLDKLAHDRITRTLKSAKRAGENDEDNSYDEDKLAVVESEWQMMYSCLIVFEVLTRKINTFTREFEQIWNSIIDSLLYPHSWIRLASSRLVNKLLLEIIENKSPSTEIHLNDATIQTIAFRTFRQLGAPNISEKLAEQDVANLVLISKKWNTENTKFITFKKEGDEQSDEPRNKKVFENAFDWALNRCASILKNDSRDHAEMMMTKRFVIKFFEFLTVFLDEVKLKAVLSETILVPLLHISEQDFLEDENEENALPTLATACLELLSKKIGISEYNILLSAAMKTIQKRRQERKTKRAQLTLNNPEVAARRKLKKHFNVREKRKNNKDENGYYKAKRRRI</sequence>
<name>A0A4V4NFR9_9ASCO</name>
<proteinExistence type="predicted"/>
<evidence type="ECO:0000259" key="3">
    <source>
        <dbReference type="Pfam" id="PF20416"/>
    </source>
</evidence>
<dbReference type="Proteomes" id="UP000307173">
    <property type="component" value="Unassembled WGS sequence"/>
</dbReference>
<keyword evidence="6" id="KW-1185">Reference proteome</keyword>
<dbReference type="InterPro" id="IPR016024">
    <property type="entry name" value="ARM-type_fold"/>
</dbReference>
<evidence type="ECO:0000259" key="2">
    <source>
        <dbReference type="Pfam" id="PF07539"/>
    </source>
</evidence>
<dbReference type="Gene3D" id="1.25.10.10">
    <property type="entry name" value="Leucine-rich Repeat Variant"/>
    <property type="match status" value="2"/>
</dbReference>
<reference evidence="5 6" key="1">
    <citation type="journal article" date="2019" name="Front. Genet.">
        <title>Whole-Genome Sequencing of the Opportunistic Yeast Pathogen Candida inconspicua Uncovers Its Hybrid Origin.</title>
        <authorList>
            <person name="Mixao V."/>
            <person name="Hansen A.P."/>
            <person name="Saus E."/>
            <person name="Boekhout T."/>
            <person name="Lass-Florl C."/>
            <person name="Gabaldon T."/>
        </authorList>
    </citation>
    <scope>NUCLEOTIDE SEQUENCE [LARGE SCALE GENOMIC DNA]</scope>
    <source>
        <strain evidence="5 6">CBS 180</strain>
    </source>
</reference>
<organism evidence="5 6">
    <name type="scientific">Pichia inconspicua</name>
    <dbReference type="NCBI Taxonomy" id="52247"/>
    <lineage>
        <taxon>Eukaryota</taxon>
        <taxon>Fungi</taxon>
        <taxon>Dikarya</taxon>
        <taxon>Ascomycota</taxon>
        <taxon>Saccharomycotina</taxon>
        <taxon>Pichiomycetes</taxon>
        <taxon>Pichiales</taxon>
        <taxon>Pichiaceae</taxon>
        <taxon>Pichia</taxon>
    </lineage>
</organism>
<dbReference type="GO" id="GO:0030686">
    <property type="term" value="C:90S preribosome"/>
    <property type="evidence" value="ECO:0007669"/>
    <property type="project" value="TreeGrafter"/>
</dbReference>
<dbReference type="PANTHER" id="PTHR17695">
    <property type="entry name" value="SMALL SUBUNIT PROCESSOME COMPONENT 20 HOMOLOG"/>
    <property type="match status" value="1"/>
</dbReference>
<dbReference type="InterPro" id="IPR011430">
    <property type="entry name" value="UTP20_N"/>
</dbReference>
<dbReference type="InterPro" id="IPR046523">
    <property type="entry name" value="UTP20_dom"/>
</dbReference>
<protein>
    <submittedName>
        <fullName evidence="5">Uncharacterized protein</fullName>
    </submittedName>
</protein>
<dbReference type="Pfam" id="PF20416">
    <property type="entry name" value="UTP20"/>
    <property type="match status" value="1"/>
</dbReference>
<dbReference type="PANTHER" id="PTHR17695:SF11">
    <property type="entry name" value="SMALL SUBUNIT PROCESSOME COMPONENT 20 HOMOLOG"/>
    <property type="match status" value="1"/>
</dbReference>
<accession>A0A4V4NFR9</accession>
<gene>
    <name evidence="5" type="ORF">CANINC_002190</name>
</gene>
<dbReference type="Pfam" id="PF23099">
    <property type="entry name" value="UTP20_C"/>
    <property type="match status" value="1"/>
</dbReference>
<dbReference type="SUPFAM" id="SSF48371">
    <property type="entry name" value="ARM repeat"/>
    <property type="match status" value="2"/>
</dbReference>
<comment type="caution">
    <text evidence="5">The sequence shown here is derived from an EMBL/GenBank/DDBJ whole genome shotgun (WGS) entry which is preliminary data.</text>
</comment>